<reference evidence="2 3" key="1">
    <citation type="submission" date="2017-09" db="EMBL/GenBank/DDBJ databases">
        <authorList>
            <person name="Lee N."/>
            <person name="Cho B.-K."/>
        </authorList>
    </citation>
    <scope>NUCLEOTIDE SEQUENCE [LARGE SCALE GENOMIC DNA]</scope>
    <source>
        <strain evidence="2 3">ATCC 27476</strain>
    </source>
</reference>
<dbReference type="Proteomes" id="UP000325563">
    <property type="component" value="Chromosome"/>
</dbReference>
<keyword evidence="2" id="KW-0255">Endonuclease</keyword>
<dbReference type="SUPFAM" id="SSF52980">
    <property type="entry name" value="Restriction endonuclease-like"/>
    <property type="match status" value="1"/>
</dbReference>
<dbReference type="InterPro" id="IPR011335">
    <property type="entry name" value="Restrct_endonuc-II-like"/>
</dbReference>
<keyword evidence="3" id="KW-1185">Reference proteome</keyword>
<dbReference type="AlphaFoldDB" id="A0A5J6JHX2"/>
<proteinExistence type="predicted"/>
<evidence type="ECO:0000313" key="3">
    <source>
        <dbReference type="Proteomes" id="UP000325563"/>
    </source>
</evidence>
<dbReference type="Gene3D" id="3.90.1570.10">
    <property type="entry name" value="tt1808, chain A"/>
    <property type="match status" value="1"/>
</dbReference>
<dbReference type="InterPro" id="IPR008538">
    <property type="entry name" value="Uma2"/>
</dbReference>
<evidence type="ECO:0000259" key="1">
    <source>
        <dbReference type="Pfam" id="PF05685"/>
    </source>
</evidence>
<gene>
    <name evidence="2" type="ORF">CP980_22450</name>
</gene>
<dbReference type="KEGG" id="svn:CP980_22450"/>
<dbReference type="Pfam" id="PF05685">
    <property type="entry name" value="Uma2"/>
    <property type="match status" value="1"/>
</dbReference>
<name>A0A5J6JHX2_STRVI</name>
<dbReference type="PANTHER" id="PTHR35400">
    <property type="entry name" value="SLR1083 PROTEIN"/>
    <property type="match status" value="1"/>
</dbReference>
<keyword evidence="2" id="KW-0378">Hydrolase</keyword>
<dbReference type="GeneID" id="95613307"/>
<organism evidence="2 3">
    <name type="scientific">Streptomyces vinaceus</name>
    <dbReference type="NCBI Taxonomy" id="1960"/>
    <lineage>
        <taxon>Bacteria</taxon>
        <taxon>Bacillati</taxon>
        <taxon>Actinomycetota</taxon>
        <taxon>Actinomycetes</taxon>
        <taxon>Kitasatosporales</taxon>
        <taxon>Streptomycetaceae</taxon>
        <taxon>Streptomyces</taxon>
    </lineage>
</organism>
<sequence length="198" mass="22106">MWRTTEMTAVDERGMAKFFEGFQPPDGVKVELLRGEIVMMAGPDLVHNLIVEDVQDQIPRKRWARLQTQDVDIVDEASEPVPDLVVLDREAQPESGRLLPSQLITLVVEVVSKTSVDRDYVVKRSIYAAGRVSAYLIIDPIVAQCVLLTIPAGTGDDADYRSQRISKFGEPLPLELLGIELNTSDFGTFKGVRPHRHP</sequence>
<dbReference type="PANTHER" id="PTHR35400:SF3">
    <property type="entry name" value="SLL1072 PROTEIN"/>
    <property type="match status" value="1"/>
</dbReference>
<protein>
    <submittedName>
        <fullName evidence="2">Uma2 family endonuclease</fullName>
    </submittedName>
</protein>
<dbReference type="RefSeq" id="WP_132755301.1">
    <property type="nucleotide sequence ID" value="NZ_BNBW01000031.1"/>
</dbReference>
<accession>A0A5J6JHX2</accession>
<keyword evidence="2" id="KW-0540">Nuclease</keyword>
<dbReference type="CDD" id="cd06260">
    <property type="entry name" value="DUF820-like"/>
    <property type="match status" value="1"/>
</dbReference>
<feature type="domain" description="Putative restriction endonuclease" evidence="1">
    <location>
        <begin position="25"/>
        <end position="182"/>
    </location>
</feature>
<dbReference type="InterPro" id="IPR012296">
    <property type="entry name" value="Nuclease_put_TT1808"/>
</dbReference>
<dbReference type="EMBL" id="CP023692">
    <property type="protein sequence ID" value="QEV47466.1"/>
    <property type="molecule type" value="Genomic_DNA"/>
</dbReference>
<dbReference type="GO" id="GO:0004519">
    <property type="term" value="F:endonuclease activity"/>
    <property type="evidence" value="ECO:0007669"/>
    <property type="project" value="UniProtKB-KW"/>
</dbReference>
<evidence type="ECO:0000313" key="2">
    <source>
        <dbReference type="EMBL" id="QEV47466.1"/>
    </source>
</evidence>